<keyword evidence="2" id="KW-1185">Reference proteome</keyword>
<name>A0A918PCV8_9SPHN</name>
<comment type="caution">
    <text evidence="1">The sequence shown here is derived from an EMBL/GenBank/DDBJ whole genome shotgun (WGS) entry which is preliminary data.</text>
</comment>
<organism evidence="1 2">
    <name type="scientific">Novosphingobium colocasiae</name>
    <dbReference type="NCBI Taxonomy" id="1256513"/>
    <lineage>
        <taxon>Bacteria</taxon>
        <taxon>Pseudomonadati</taxon>
        <taxon>Pseudomonadota</taxon>
        <taxon>Alphaproteobacteria</taxon>
        <taxon>Sphingomonadales</taxon>
        <taxon>Sphingomonadaceae</taxon>
        <taxon>Novosphingobium</taxon>
    </lineage>
</organism>
<dbReference type="Proteomes" id="UP000648075">
    <property type="component" value="Unassembled WGS sequence"/>
</dbReference>
<evidence type="ECO:0000313" key="1">
    <source>
        <dbReference type="EMBL" id="GGY99934.1"/>
    </source>
</evidence>
<protein>
    <submittedName>
        <fullName evidence="1">Uncharacterized protein</fullName>
    </submittedName>
</protein>
<proteinExistence type="predicted"/>
<evidence type="ECO:0000313" key="2">
    <source>
        <dbReference type="Proteomes" id="UP000648075"/>
    </source>
</evidence>
<sequence length="79" mass="8882">MDQPHGQHECLETIQTAHTPTDIPFWPANAIMALKLASGCPEWREKADKQLAAIKLEPAFHKWCFDHRPPFAVAGLTYG</sequence>
<reference evidence="1" key="1">
    <citation type="journal article" date="2014" name="Int. J. Syst. Evol. Microbiol.">
        <title>Complete genome sequence of Corynebacterium casei LMG S-19264T (=DSM 44701T), isolated from a smear-ripened cheese.</title>
        <authorList>
            <consortium name="US DOE Joint Genome Institute (JGI-PGF)"/>
            <person name="Walter F."/>
            <person name="Albersmeier A."/>
            <person name="Kalinowski J."/>
            <person name="Ruckert C."/>
        </authorList>
    </citation>
    <scope>NUCLEOTIDE SEQUENCE</scope>
    <source>
        <strain evidence="1">KCTC 32255</strain>
    </source>
</reference>
<accession>A0A918PCV8</accession>
<dbReference type="EMBL" id="BMZA01000003">
    <property type="protein sequence ID" value="GGY99934.1"/>
    <property type="molecule type" value="Genomic_DNA"/>
</dbReference>
<dbReference type="AlphaFoldDB" id="A0A918PCV8"/>
<gene>
    <name evidence="1" type="ORF">GCM10011614_13680</name>
</gene>
<reference evidence="1" key="2">
    <citation type="submission" date="2020-09" db="EMBL/GenBank/DDBJ databases">
        <authorList>
            <person name="Sun Q."/>
            <person name="Kim S."/>
        </authorList>
    </citation>
    <scope>NUCLEOTIDE SEQUENCE</scope>
    <source>
        <strain evidence="1">KCTC 32255</strain>
    </source>
</reference>